<dbReference type="KEGG" id="fsm:CCS41_12025"/>
<dbReference type="InterPro" id="IPR008964">
    <property type="entry name" value="Invasin/intimin_cell_adhesion"/>
</dbReference>
<proteinExistence type="inferred from homology"/>
<reference evidence="3 4" key="1">
    <citation type="submission" date="2017-05" db="EMBL/GenBank/DDBJ databases">
        <title>Genome sequence of Candidatus Fukatsuia symbiotica and Candidatus Hamiltonella defensa from Acyrthosiphon pisum strain 5D.</title>
        <authorList>
            <person name="Patel V.A."/>
            <person name="Chevignon G."/>
            <person name="Russell J.A."/>
            <person name="Oliver K.M."/>
        </authorList>
    </citation>
    <scope>NUCLEOTIDE SEQUENCE [LARGE SCALE GENOMIC DNA]</scope>
    <source>
        <strain evidence="3 4">5D</strain>
    </source>
</reference>
<dbReference type="EMBL" id="CP021659">
    <property type="protein sequence ID" value="AWK15029.1"/>
    <property type="molecule type" value="Genomic_DNA"/>
</dbReference>
<evidence type="ECO:0000313" key="3">
    <source>
        <dbReference type="EMBL" id="AWK15029.1"/>
    </source>
</evidence>
<evidence type="ECO:0000256" key="1">
    <source>
        <dbReference type="ARBA" id="ARBA00010116"/>
    </source>
</evidence>
<sequence>MKTLCRYVKNNNPSCCITLIKKNKLLASRVCYRSWLYLALLICYPADAILSNKTSIIHGRYPEVSGTVYLLHPNGTPVRNGDILSLLDRPIQFTVSDKVGNVQLSDADGDVGLSAVVETRRNIPMIHWHHKDVGLSDDEKLLSFVAAKAEGKEYQVTLHTFLLASSTSGIPNQKWYRTSRTYSLQVSQTYIKNIVITNSRKNADGTETHDMEITVTDHYQKPIADQPVQIMTSNRSHIGEVGSNAASGYILNRDLNILTVKSGIKTDRSGKIRITVTNTLLGKSRVSASLNNGHHQSKELNFTGRLNKIHRNRITFLRPKLHSEELPSNRYHSPHIVDGEEWAKYLKDSGIRKFCAPGRIPTENEFKHLHDEFSPNVKQKIGWPVNQPYWVISSENGELKLYNLDSGTINNTPSKRAKALISCIE</sequence>
<dbReference type="Proteomes" id="UP000261875">
    <property type="component" value="Chromosome"/>
</dbReference>
<dbReference type="SUPFAM" id="SSF49373">
    <property type="entry name" value="Invasin/intimin cell-adhesion fragments"/>
    <property type="match status" value="1"/>
</dbReference>
<protein>
    <recommendedName>
        <fullName evidence="2">Big-1 domain-containing protein</fullName>
    </recommendedName>
</protein>
<accession>A0A2U8I7G0</accession>
<evidence type="ECO:0000259" key="2">
    <source>
        <dbReference type="PROSITE" id="PS51127"/>
    </source>
</evidence>
<dbReference type="InterPro" id="IPR008541">
    <property type="entry name" value="InvE_AD"/>
</dbReference>
<evidence type="ECO:0000313" key="4">
    <source>
        <dbReference type="Proteomes" id="UP000261875"/>
    </source>
</evidence>
<feature type="domain" description="Big-1" evidence="2">
    <location>
        <begin position="191"/>
        <end position="303"/>
    </location>
</feature>
<dbReference type="InterPro" id="IPR013783">
    <property type="entry name" value="Ig-like_fold"/>
</dbReference>
<dbReference type="OrthoDB" id="6594939at2"/>
<keyword evidence="4" id="KW-1185">Reference proteome</keyword>
<name>A0A2U8I7G0_9GAMM</name>
<dbReference type="InterPro" id="IPR003344">
    <property type="entry name" value="Big_1_dom"/>
</dbReference>
<comment type="similarity">
    <text evidence="1">Belongs to the intimin/invasin family.</text>
</comment>
<organism evidence="3 4">
    <name type="scientific">Candidatus Fukatsuia symbiotica</name>
    <dbReference type="NCBI Taxonomy" id="1878942"/>
    <lineage>
        <taxon>Bacteria</taxon>
        <taxon>Pseudomonadati</taxon>
        <taxon>Pseudomonadota</taxon>
        <taxon>Gammaproteobacteria</taxon>
        <taxon>Enterobacterales</taxon>
        <taxon>Yersiniaceae</taxon>
        <taxon>Candidatus Fukatsuia</taxon>
    </lineage>
</organism>
<dbReference type="STRING" id="1878942.GCA_900128755_01502"/>
<dbReference type="Pfam" id="PF05689">
    <property type="entry name" value="InvE_AD"/>
    <property type="match status" value="1"/>
</dbReference>
<dbReference type="PROSITE" id="PS51127">
    <property type="entry name" value="BIG1"/>
    <property type="match status" value="1"/>
</dbReference>
<dbReference type="Gene3D" id="2.60.40.10">
    <property type="entry name" value="Immunoglobulins"/>
    <property type="match status" value="1"/>
</dbReference>
<gene>
    <name evidence="3" type="ORF">CCS41_12025</name>
</gene>
<dbReference type="AlphaFoldDB" id="A0A2U8I7G0"/>
<dbReference type="RefSeq" id="WP_072550710.1">
    <property type="nucleotide sequence ID" value="NZ_FQSP02000026.1"/>
</dbReference>